<sequence length="785" mass="85631">MRMRSPSPLSKPTKRAEPAPAPPTPTKLTKRMLGRSRTESAIDSQPATAAMAARTISLPAFSSSSSQPTPSEDQEQLPERRLALTATASAPRVKRTYAGQSRSFLISLPVGDFNPDAIQGVDSQEDEFFEQESYSSLRLRWGVDTEDDPVLPPLSPSRSKSNSNNGTPSRKGKGKAPAVYLPPNMMNPLKSITELRSKGESRRFLDEVGYLFEGMDPSNSTGLKRSSASEITTKLCDEEFARKAKAADFYQKTWDVFLKTGAGRDEDKILDILLVFLVALIARNLDTLVELARQEITTEAEGSSNGKGKTKEDNPDTLVGILFFILRTSADVDPLAMASPSRPSTDFEFKQVELTKKDRIMLSNLYTTISIKSRLFPPDTPVSIALLTTHILRNLPSSLLPLKHTSDLLYSLRSSLNASSSPDNLSCGSHEDEDDKIEPQYECIRNHLHLLDMCLLGQWQHSSNDDDSGDKARRQTLKEIKAAKDNWLADGLVAVAVHAEKKLREEGDVDAVSECLEILLRVLVNLTHDDESWARKVISNDLAVMPIIRLLLASVEDGDDEAAKAKKRSSSSRIQDRLCLCLGLLTNLVQSVPEFKDTLRRTKISPTCITCTGECTCPGSLNGLQILVRIYENHTPASYSTATTKTEPNIKQEPEVIPSPSPTSHLQTLSIAEAADASLIQGTLAILFGLLMADSLENQEVILSSMTLDGHRDSSGSGSGGGERLKLTKLVDQAREFVVVYEAMNSKSAGGGGSEGGGKGEGREGEGNASASEVVRVLERLRDEC</sequence>
<gene>
    <name evidence="4" type="ORF">P691DRAFT_692580</name>
</gene>
<dbReference type="Proteomes" id="UP000807342">
    <property type="component" value="Unassembled WGS sequence"/>
</dbReference>
<name>A0A9P6C753_9AGAR</name>
<dbReference type="Gene3D" id="1.25.10.10">
    <property type="entry name" value="Leucine-rich Repeat Variant"/>
    <property type="match status" value="2"/>
</dbReference>
<comment type="similarity">
    <text evidence="1">Belongs to the WAPL family.</text>
</comment>
<proteinExistence type="inferred from homology"/>
<dbReference type="Pfam" id="PF07814">
    <property type="entry name" value="WAPL"/>
    <property type="match status" value="1"/>
</dbReference>
<dbReference type="InterPro" id="IPR039874">
    <property type="entry name" value="WAPL"/>
</dbReference>
<accession>A0A9P6C753</accession>
<protein>
    <recommendedName>
        <fullName evidence="3">Wings apart-like protein C-terminal domain-containing protein</fullName>
    </recommendedName>
</protein>
<dbReference type="OrthoDB" id="78088at2759"/>
<evidence type="ECO:0000313" key="4">
    <source>
        <dbReference type="EMBL" id="KAF9454402.1"/>
    </source>
</evidence>
<organism evidence="4 5">
    <name type="scientific">Macrolepiota fuliginosa MF-IS2</name>
    <dbReference type="NCBI Taxonomy" id="1400762"/>
    <lineage>
        <taxon>Eukaryota</taxon>
        <taxon>Fungi</taxon>
        <taxon>Dikarya</taxon>
        <taxon>Basidiomycota</taxon>
        <taxon>Agaricomycotina</taxon>
        <taxon>Agaricomycetes</taxon>
        <taxon>Agaricomycetidae</taxon>
        <taxon>Agaricales</taxon>
        <taxon>Agaricineae</taxon>
        <taxon>Agaricaceae</taxon>
        <taxon>Macrolepiota</taxon>
    </lineage>
</organism>
<feature type="domain" description="Wings apart-like protein C-terminal" evidence="3">
    <location>
        <begin position="189"/>
        <end position="253"/>
    </location>
</feature>
<comment type="caution">
    <text evidence="4">The sequence shown here is derived from an EMBL/GenBank/DDBJ whole genome shotgun (WGS) entry which is preliminary data.</text>
</comment>
<dbReference type="InterPro" id="IPR011989">
    <property type="entry name" value="ARM-like"/>
</dbReference>
<evidence type="ECO:0000256" key="1">
    <source>
        <dbReference type="ARBA" id="ARBA00006854"/>
    </source>
</evidence>
<evidence type="ECO:0000259" key="3">
    <source>
        <dbReference type="Pfam" id="PF07814"/>
    </source>
</evidence>
<feature type="region of interest" description="Disordered" evidence="2">
    <location>
        <begin position="1"/>
        <end position="78"/>
    </location>
</feature>
<evidence type="ECO:0000256" key="2">
    <source>
        <dbReference type="SAM" id="MobiDB-lite"/>
    </source>
</evidence>
<dbReference type="EMBL" id="MU151054">
    <property type="protein sequence ID" value="KAF9454402.1"/>
    <property type="molecule type" value="Genomic_DNA"/>
</dbReference>
<dbReference type="PANTHER" id="PTHR22100:SF13">
    <property type="entry name" value="WINGS APART-LIKE PROTEIN HOMOLOG"/>
    <property type="match status" value="1"/>
</dbReference>
<feature type="region of interest" description="Disordered" evidence="2">
    <location>
        <begin position="746"/>
        <end position="774"/>
    </location>
</feature>
<feature type="region of interest" description="Disordered" evidence="2">
    <location>
        <begin position="147"/>
        <end position="180"/>
    </location>
</feature>
<feature type="compositionally biased region" description="Polar residues" evidence="2">
    <location>
        <begin position="156"/>
        <end position="168"/>
    </location>
</feature>
<dbReference type="AlphaFoldDB" id="A0A9P6C753"/>
<dbReference type="InterPro" id="IPR022771">
    <property type="entry name" value="WAPL_C"/>
</dbReference>
<reference evidence="4" key="1">
    <citation type="submission" date="2020-11" db="EMBL/GenBank/DDBJ databases">
        <authorList>
            <consortium name="DOE Joint Genome Institute"/>
            <person name="Ahrendt S."/>
            <person name="Riley R."/>
            <person name="Andreopoulos W."/>
            <person name="Labutti K."/>
            <person name="Pangilinan J."/>
            <person name="Ruiz-Duenas F.J."/>
            <person name="Barrasa J.M."/>
            <person name="Sanchez-Garcia M."/>
            <person name="Camarero S."/>
            <person name="Miyauchi S."/>
            <person name="Serrano A."/>
            <person name="Linde D."/>
            <person name="Babiker R."/>
            <person name="Drula E."/>
            <person name="Ayuso-Fernandez I."/>
            <person name="Pacheco R."/>
            <person name="Padilla G."/>
            <person name="Ferreira P."/>
            <person name="Barriuso J."/>
            <person name="Kellner H."/>
            <person name="Castanera R."/>
            <person name="Alfaro M."/>
            <person name="Ramirez L."/>
            <person name="Pisabarro A.G."/>
            <person name="Kuo A."/>
            <person name="Tritt A."/>
            <person name="Lipzen A."/>
            <person name="He G."/>
            <person name="Yan M."/>
            <person name="Ng V."/>
            <person name="Cullen D."/>
            <person name="Martin F."/>
            <person name="Rosso M.-N."/>
            <person name="Henrissat B."/>
            <person name="Hibbett D."/>
            <person name="Martinez A.T."/>
            <person name="Grigoriev I.V."/>
        </authorList>
    </citation>
    <scope>NUCLEOTIDE SEQUENCE</scope>
    <source>
        <strain evidence="4">MF-IS2</strain>
    </source>
</reference>
<evidence type="ECO:0000313" key="5">
    <source>
        <dbReference type="Proteomes" id="UP000807342"/>
    </source>
</evidence>
<keyword evidence="5" id="KW-1185">Reference proteome</keyword>
<feature type="compositionally biased region" description="Low complexity" evidence="2">
    <location>
        <begin position="57"/>
        <end position="71"/>
    </location>
</feature>
<dbReference type="PANTHER" id="PTHR22100">
    <property type="entry name" value="WINGS APART-LIKE PROTEIN HOMOLOG"/>
    <property type="match status" value="1"/>
</dbReference>